<evidence type="ECO:0000259" key="1">
    <source>
        <dbReference type="Pfam" id="PF14344"/>
    </source>
</evidence>
<evidence type="ECO:0000313" key="3">
    <source>
        <dbReference type="Proteomes" id="UP000481030"/>
    </source>
</evidence>
<sequence>MSRNGNYYDLITKASMYDLLANYFKYTDPNKHIAYYQKHLHYMGMAVQTMRTNPTSNHHVQGGSGKIRFVHASIDMPNVDIYIDGIRILKNFPYKEASNYFSLPAGKHQVDIYPTGNMVSTFLSRKIIVEHGRSYTLIPSGLVKNLRWLAIVDDPQVPIGQSKFRFVNLSPDAPALDLAIKGREVIFSNISFRKYTNYLALSPMTVDLEARIAGSSNIVLPLPHLQLMPNHAYTILLVGSTASEPGLEIIIIKN</sequence>
<dbReference type="RefSeq" id="WP_151532900.1">
    <property type="nucleotide sequence ID" value="NZ_WBOS01000001.1"/>
</dbReference>
<gene>
    <name evidence="2" type="ORF">F7731_00985</name>
</gene>
<dbReference type="OrthoDB" id="9783299at2"/>
<protein>
    <submittedName>
        <fullName evidence="2">DUF4397 domain-containing protein</fullName>
    </submittedName>
</protein>
<dbReference type="InterPro" id="IPR025510">
    <property type="entry name" value="DUF4397"/>
</dbReference>
<keyword evidence="3" id="KW-1185">Reference proteome</keyword>
<dbReference type="Proteomes" id="UP000481030">
    <property type="component" value="Unassembled WGS sequence"/>
</dbReference>
<comment type="caution">
    <text evidence="2">The sequence shown here is derived from an EMBL/GenBank/DDBJ whole genome shotgun (WGS) entry which is preliminary data.</text>
</comment>
<accession>A0A6L3VBM9</accession>
<organism evidence="2 3">
    <name type="scientific">Cytobacillus depressus</name>
    <dbReference type="NCBI Taxonomy" id="1602942"/>
    <lineage>
        <taxon>Bacteria</taxon>
        <taxon>Bacillati</taxon>
        <taxon>Bacillota</taxon>
        <taxon>Bacilli</taxon>
        <taxon>Bacillales</taxon>
        <taxon>Bacillaceae</taxon>
        <taxon>Cytobacillus</taxon>
    </lineage>
</organism>
<dbReference type="Pfam" id="PF14344">
    <property type="entry name" value="DUF4397"/>
    <property type="match status" value="1"/>
</dbReference>
<dbReference type="AlphaFoldDB" id="A0A6L3VBM9"/>
<evidence type="ECO:0000313" key="2">
    <source>
        <dbReference type="EMBL" id="KAB2338177.1"/>
    </source>
</evidence>
<dbReference type="EMBL" id="WBOS01000001">
    <property type="protein sequence ID" value="KAB2338177.1"/>
    <property type="molecule type" value="Genomic_DNA"/>
</dbReference>
<proteinExistence type="predicted"/>
<reference evidence="2 3" key="1">
    <citation type="journal article" date="2016" name="Antonie Van Leeuwenhoek">
        <title>Bacillus depressus sp. nov., isolated from soil of a sunflower field.</title>
        <authorList>
            <person name="Wei X."/>
            <person name="Xin D."/>
            <person name="Xin Y."/>
            <person name="Zhang H."/>
            <person name="Wang T."/>
            <person name="Zhang J."/>
        </authorList>
    </citation>
    <scope>NUCLEOTIDE SEQUENCE [LARGE SCALE GENOMIC DNA]</scope>
    <source>
        <strain evidence="2 3">BZ1</strain>
    </source>
</reference>
<feature type="domain" description="DUF4397" evidence="1">
    <location>
        <begin position="66"/>
        <end position="178"/>
    </location>
</feature>
<name>A0A6L3VBM9_9BACI</name>